<dbReference type="AlphaFoldDB" id="A0A6G7WFC5"/>
<gene>
    <name evidence="1" type="ORF">G7058_02195</name>
</gene>
<dbReference type="GeneID" id="94552071"/>
<dbReference type="SUPFAM" id="SSF160527">
    <property type="entry name" value="V-type ATPase subunit E-like"/>
    <property type="match status" value="1"/>
</dbReference>
<accession>A0A6G7WFC5</accession>
<reference evidence="1 2" key="1">
    <citation type="journal article" date="2017" name="Int. J. Syst. Evol. Microbiol.">
        <title>Jeotgalibaca porci sp. nov. and Jeotgalibaca arthritidis sp. nov., isolated from pigs, and emended description of the genus Jeotgalibaca.</title>
        <authorList>
            <person name="Zamora L."/>
            <person name="Perez-Sancho M."/>
            <person name="Dominguez L."/>
            <person name="Fernandez-Garayzabal J.F."/>
            <person name="Vela A.I."/>
        </authorList>
    </citation>
    <scope>NUCLEOTIDE SEQUENCE [LARGE SCALE GENOMIC DNA]</scope>
    <source>
        <strain evidence="1 2">CCUG 69148</strain>
    </source>
</reference>
<proteinExistence type="predicted"/>
<dbReference type="KEGG" id="jpo:G7058_02195"/>
<evidence type="ECO:0008006" key="3">
    <source>
        <dbReference type="Google" id="ProtNLM"/>
    </source>
</evidence>
<dbReference type="RefSeq" id="WP_166062005.1">
    <property type="nucleotide sequence ID" value="NZ_CP049889.1"/>
</dbReference>
<evidence type="ECO:0000313" key="2">
    <source>
        <dbReference type="Proteomes" id="UP000501830"/>
    </source>
</evidence>
<sequence length="191" mass="21913">MKELETLANQIVVRTKEAGQKKLAAKEKELNDKLEASRLQFVDYQKNQKRAIQERSQTDFERQTQSLQNKKRNALLGEKQTIMKEIYNGAIVKMTEWTTTEFQLFAGNVLKQFEGKAVTVIAGEKSAHHFTEAFTAKYPDAVFSQETVPAKAGFIVERDGIDYNYFFDQMVAEIKKDFTPKLASLAFQKDE</sequence>
<organism evidence="1 2">
    <name type="scientific">Jeotgalibaca porci</name>
    <dbReference type="NCBI Taxonomy" id="1868793"/>
    <lineage>
        <taxon>Bacteria</taxon>
        <taxon>Bacillati</taxon>
        <taxon>Bacillota</taxon>
        <taxon>Bacilli</taxon>
        <taxon>Lactobacillales</taxon>
        <taxon>Carnobacteriaceae</taxon>
        <taxon>Jeotgalibaca</taxon>
    </lineage>
</organism>
<keyword evidence="2" id="KW-1185">Reference proteome</keyword>
<dbReference type="Proteomes" id="UP000501830">
    <property type="component" value="Chromosome"/>
</dbReference>
<evidence type="ECO:0000313" key="1">
    <source>
        <dbReference type="EMBL" id="QIK50963.1"/>
    </source>
</evidence>
<dbReference type="EMBL" id="CP049889">
    <property type="protein sequence ID" value="QIK50963.1"/>
    <property type="molecule type" value="Genomic_DNA"/>
</dbReference>
<protein>
    <recommendedName>
        <fullName evidence="3">ATPase</fullName>
    </recommendedName>
</protein>
<name>A0A6G7WFC5_9LACT</name>